<protein>
    <submittedName>
        <fullName evidence="1">Uncharacterized protein</fullName>
    </submittedName>
</protein>
<name>S9VTD8_9TRYP</name>
<accession>S9VTD8</accession>
<sequence length="131" mass="14981">MQPQRAVSRNVKASLSFERSKDHIRERIRKQLWHKRDSLRATRMSDLRSAGEGADSSSLAVAEHRFAAEGHLSVDNWSEVVAGFDVDCTDAATLQHLLAMEEEIRQEALVTLYEQANEAVDWDEYYRSLMS</sequence>
<dbReference type="EMBL" id="ATMH01004077">
    <property type="protein sequence ID" value="EPY30416.1"/>
    <property type="molecule type" value="Genomic_DNA"/>
</dbReference>
<gene>
    <name evidence="1" type="ORF">STCU_04077</name>
</gene>
<comment type="caution">
    <text evidence="1">The sequence shown here is derived from an EMBL/GenBank/DDBJ whole genome shotgun (WGS) entry which is preliminary data.</text>
</comment>
<organism evidence="1 2">
    <name type="scientific">Strigomonas culicis</name>
    <dbReference type="NCBI Taxonomy" id="28005"/>
    <lineage>
        <taxon>Eukaryota</taxon>
        <taxon>Discoba</taxon>
        <taxon>Euglenozoa</taxon>
        <taxon>Kinetoplastea</taxon>
        <taxon>Metakinetoplastina</taxon>
        <taxon>Trypanosomatida</taxon>
        <taxon>Trypanosomatidae</taxon>
        <taxon>Strigomonadinae</taxon>
        <taxon>Strigomonas</taxon>
    </lineage>
</organism>
<dbReference type="AlphaFoldDB" id="S9VTD8"/>
<evidence type="ECO:0000313" key="1">
    <source>
        <dbReference type="EMBL" id="EPY30416.1"/>
    </source>
</evidence>
<evidence type="ECO:0000313" key="2">
    <source>
        <dbReference type="Proteomes" id="UP000015354"/>
    </source>
</evidence>
<proteinExistence type="predicted"/>
<keyword evidence="2" id="KW-1185">Reference proteome</keyword>
<dbReference type="Proteomes" id="UP000015354">
    <property type="component" value="Unassembled WGS sequence"/>
</dbReference>
<reference evidence="1 2" key="1">
    <citation type="journal article" date="2013" name="PLoS ONE">
        <title>Predicting the Proteins of Angomonas deanei, Strigomonas culicis and Their Respective Endosymbionts Reveals New Aspects of the Trypanosomatidae Family.</title>
        <authorList>
            <person name="Motta M.C."/>
            <person name="Martins A.C."/>
            <person name="de Souza S.S."/>
            <person name="Catta-Preta C.M."/>
            <person name="Silva R."/>
            <person name="Klein C.C."/>
            <person name="de Almeida L.G."/>
            <person name="de Lima Cunha O."/>
            <person name="Ciapina L.P."/>
            <person name="Brocchi M."/>
            <person name="Colabardini A.C."/>
            <person name="de Araujo Lima B."/>
            <person name="Machado C.R."/>
            <person name="de Almeida Soares C.M."/>
            <person name="Probst C.M."/>
            <person name="de Menezes C.B."/>
            <person name="Thompson C.E."/>
            <person name="Bartholomeu D.C."/>
            <person name="Gradia D.F."/>
            <person name="Pavoni D.P."/>
            <person name="Grisard E.C."/>
            <person name="Fantinatti-Garboggini F."/>
            <person name="Marchini F.K."/>
            <person name="Rodrigues-Luiz G.F."/>
            <person name="Wagner G."/>
            <person name="Goldman G.H."/>
            <person name="Fietto J.L."/>
            <person name="Elias M.C."/>
            <person name="Goldman M.H."/>
            <person name="Sagot M.F."/>
            <person name="Pereira M."/>
            <person name="Stoco P.H."/>
            <person name="de Mendonca-Neto R.P."/>
            <person name="Teixeira S.M."/>
            <person name="Maciel T.E."/>
            <person name="de Oliveira Mendes T.A."/>
            <person name="Urmenyi T.P."/>
            <person name="de Souza W."/>
            <person name="Schenkman S."/>
            <person name="de Vasconcelos A.T."/>
        </authorList>
    </citation>
    <scope>NUCLEOTIDE SEQUENCE [LARGE SCALE GENOMIC DNA]</scope>
</reference>
<dbReference type="OrthoDB" id="271768at2759"/>